<dbReference type="InterPro" id="IPR032675">
    <property type="entry name" value="LRR_dom_sf"/>
</dbReference>
<evidence type="ECO:0000256" key="2">
    <source>
        <dbReference type="ARBA" id="ARBA00022737"/>
    </source>
</evidence>
<feature type="chain" id="PRO_5039890589" evidence="6">
    <location>
        <begin position="24"/>
        <end position="712"/>
    </location>
</feature>
<name>A0A9J6BDX2_POLVA</name>
<evidence type="ECO:0000256" key="3">
    <source>
        <dbReference type="SAM" id="Coils"/>
    </source>
</evidence>
<proteinExistence type="predicted"/>
<keyword evidence="1" id="KW-0433">Leucine-rich repeat</keyword>
<comment type="caution">
    <text evidence="7">The sequence shown here is derived from an EMBL/GenBank/DDBJ whole genome shotgun (WGS) entry which is preliminary data.</text>
</comment>
<keyword evidence="3" id="KW-0175">Coiled coil</keyword>
<gene>
    <name evidence="7" type="ORF">PVAND_016016</name>
</gene>
<accession>A0A9J6BDX2</accession>
<dbReference type="SUPFAM" id="SSF52058">
    <property type="entry name" value="L domain-like"/>
    <property type="match status" value="1"/>
</dbReference>
<protein>
    <submittedName>
        <fullName evidence="7">Uncharacterized protein</fullName>
    </submittedName>
</protein>
<dbReference type="AlphaFoldDB" id="A0A9J6BDX2"/>
<feature type="signal peptide" evidence="6">
    <location>
        <begin position="1"/>
        <end position="23"/>
    </location>
</feature>
<evidence type="ECO:0000313" key="8">
    <source>
        <dbReference type="Proteomes" id="UP001107558"/>
    </source>
</evidence>
<dbReference type="Proteomes" id="UP001107558">
    <property type="component" value="Chromosome 4"/>
</dbReference>
<dbReference type="InterPro" id="IPR003591">
    <property type="entry name" value="Leu-rich_rpt_typical-subtyp"/>
</dbReference>
<feature type="transmembrane region" description="Helical" evidence="5">
    <location>
        <begin position="589"/>
        <end position="610"/>
    </location>
</feature>
<keyword evidence="8" id="KW-1185">Reference proteome</keyword>
<evidence type="ECO:0000256" key="5">
    <source>
        <dbReference type="SAM" id="Phobius"/>
    </source>
</evidence>
<feature type="coiled-coil region" evidence="3">
    <location>
        <begin position="357"/>
        <end position="414"/>
    </location>
</feature>
<evidence type="ECO:0000256" key="6">
    <source>
        <dbReference type="SAM" id="SignalP"/>
    </source>
</evidence>
<keyword evidence="5" id="KW-0812">Transmembrane</keyword>
<reference evidence="7" key="1">
    <citation type="submission" date="2021-03" db="EMBL/GenBank/DDBJ databases">
        <title>Chromosome level genome of the anhydrobiotic midge Polypedilum vanderplanki.</title>
        <authorList>
            <person name="Yoshida Y."/>
            <person name="Kikawada T."/>
            <person name="Gusev O."/>
        </authorList>
    </citation>
    <scope>NUCLEOTIDE SEQUENCE</scope>
    <source>
        <strain evidence="7">NIAS01</strain>
        <tissue evidence="7">Whole body or cell culture</tissue>
    </source>
</reference>
<dbReference type="Gene3D" id="3.80.10.10">
    <property type="entry name" value="Ribonuclease Inhibitor"/>
    <property type="match status" value="1"/>
</dbReference>
<keyword evidence="5" id="KW-0472">Membrane</keyword>
<feature type="compositionally biased region" description="Basic and acidic residues" evidence="4">
    <location>
        <begin position="280"/>
        <end position="291"/>
    </location>
</feature>
<dbReference type="SMART" id="SM00369">
    <property type="entry name" value="LRR_TYP"/>
    <property type="match status" value="2"/>
</dbReference>
<feature type="compositionally biased region" description="Low complexity" evidence="4">
    <location>
        <begin position="249"/>
        <end position="260"/>
    </location>
</feature>
<feature type="region of interest" description="Disordered" evidence="4">
    <location>
        <begin position="238"/>
        <end position="291"/>
    </location>
</feature>
<feature type="compositionally biased region" description="Polar residues" evidence="4">
    <location>
        <begin position="268"/>
        <end position="279"/>
    </location>
</feature>
<evidence type="ECO:0000256" key="1">
    <source>
        <dbReference type="ARBA" id="ARBA00022614"/>
    </source>
</evidence>
<evidence type="ECO:0000256" key="4">
    <source>
        <dbReference type="SAM" id="MobiDB-lite"/>
    </source>
</evidence>
<keyword evidence="5" id="KW-1133">Transmembrane helix</keyword>
<keyword evidence="2" id="KW-0677">Repeat</keyword>
<keyword evidence="6" id="KW-0732">Signal</keyword>
<sequence length="712" mass="82992">MKFIGELIFITFVISSTKFYVSSTQISCKYSKTQQIFGSRFYQCEVKSIKPIITSPGTKIKIHNINRPSETIKAIFIEKLTINFFPSGIGTVFKKLEFISIINSHLKEIFNENLAPFNELRILVLSQNELSKIDRKTFNDNLKLEVINLSDNKIQFIDPNAFDGLTNLNLLFLENNFCIDKVYQMTQGIQNIARKDFEAKCAKNNAEGMTDNFVINDEAKISQMSTKNTKLKIVNRSAKNEQNRRKITQKTTQISKTSSTLGRESTKFTKTTQQAVKTSESTEKFEQSQNHDTKMTTLQMTNLISNKSEITNNKPQMSSNIQKIIEQREIHEKPNENLSKIGNNETYRNNFEGNVLSQELNKTIEQIQAKIYEIEKKFKEIEHRDENKLDPKYAKKIEQEIKNIEQKLQQNENKTHINSEKGLANSLTIKKIQEQIESIEKINKVNFSKTHENFDEFSKNSFKNFTHLENLVIKNEEIINEILDQLENYEKLQQEIENIKNDKTNLKIEEKLTKKIDKIEKKFSNDKIKDLKEKVDKIQKELELFNIQSAEKNLKIKEDAKKEETKNVNLKIEKLEHKNEKLEKEAKTLVYSGIGLLSFLVILIVLIFILSWQRDKVKSSNENTEEARPNNERRNSTEMLPFSILDAEKFTNPFRNDFCIDGTQMYNNDIVQYENWSKGNFQTFGHPQNFYVNQSTENILDEAVYGNINDQN</sequence>
<feature type="coiled-coil region" evidence="3">
    <location>
        <begin position="475"/>
        <end position="592"/>
    </location>
</feature>
<evidence type="ECO:0000313" key="7">
    <source>
        <dbReference type="EMBL" id="KAG5668060.1"/>
    </source>
</evidence>
<dbReference type="Pfam" id="PF13855">
    <property type="entry name" value="LRR_8"/>
    <property type="match status" value="1"/>
</dbReference>
<organism evidence="7 8">
    <name type="scientific">Polypedilum vanderplanki</name>
    <name type="common">Sleeping chironomid midge</name>
    <dbReference type="NCBI Taxonomy" id="319348"/>
    <lineage>
        <taxon>Eukaryota</taxon>
        <taxon>Metazoa</taxon>
        <taxon>Ecdysozoa</taxon>
        <taxon>Arthropoda</taxon>
        <taxon>Hexapoda</taxon>
        <taxon>Insecta</taxon>
        <taxon>Pterygota</taxon>
        <taxon>Neoptera</taxon>
        <taxon>Endopterygota</taxon>
        <taxon>Diptera</taxon>
        <taxon>Nematocera</taxon>
        <taxon>Chironomoidea</taxon>
        <taxon>Chironomidae</taxon>
        <taxon>Chironominae</taxon>
        <taxon>Polypedilum</taxon>
        <taxon>Polypedilum</taxon>
    </lineage>
</organism>
<dbReference type="EMBL" id="JADBJN010000004">
    <property type="protein sequence ID" value="KAG5668060.1"/>
    <property type="molecule type" value="Genomic_DNA"/>
</dbReference>
<dbReference type="InterPro" id="IPR001611">
    <property type="entry name" value="Leu-rich_rpt"/>
</dbReference>